<dbReference type="Proteomes" id="UP000244929">
    <property type="component" value="Chromosome"/>
</dbReference>
<keyword evidence="1" id="KW-0472">Membrane</keyword>
<sequence>MKRLIGAGPKWDQRLDERWRALPRRIQRRWVAGSFLLYVLLAALVLVQVRRELAGAAPADLGTIRNPITEETNNSSKKESK</sequence>
<reference evidence="2 3" key="1">
    <citation type="submission" date="2018-04" db="EMBL/GenBank/DDBJ databases">
        <title>Genome sequencing of Flavobacterium sp. HYN0059.</title>
        <authorList>
            <person name="Yi H."/>
            <person name="Baek C."/>
        </authorList>
    </citation>
    <scope>NUCLEOTIDE SEQUENCE [LARGE SCALE GENOMIC DNA]</scope>
    <source>
        <strain evidence="2 3">HYN0059</strain>
    </source>
</reference>
<dbReference type="EMBL" id="CP029186">
    <property type="protein sequence ID" value="AWH86272.1"/>
    <property type="molecule type" value="Genomic_DNA"/>
</dbReference>
<proteinExistence type="predicted"/>
<evidence type="ECO:0000313" key="2">
    <source>
        <dbReference type="EMBL" id="AWH86272.1"/>
    </source>
</evidence>
<organism evidence="2 3">
    <name type="scientific">Flavobacterium album</name>
    <dbReference type="NCBI Taxonomy" id="2175091"/>
    <lineage>
        <taxon>Bacteria</taxon>
        <taxon>Pseudomonadati</taxon>
        <taxon>Bacteroidota</taxon>
        <taxon>Flavobacteriia</taxon>
        <taxon>Flavobacteriales</taxon>
        <taxon>Flavobacteriaceae</taxon>
        <taxon>Flavobacterium</taxon>
    </lineage>
</organism>
<gene>
    <name evidence="2" type="ORF">HYN59_14650</name>
</gene>
<dbReference type="OrthoDB" id="675530at2"/>
<evidence type="ECO:0008006" key="4">
    <source>
        <dbReference type="Google" id="ProtNLM"/>
    </source>
</evidence>
<name>A0A2S1R0X6_9FLAO</name>
<protein>
    <recommendedName>
        <fullName evidence="4">Nitrogen regulatory IIA protein</fullName>
    </recommendedName>
</protein>
<feature type="transmembrane region" description="Helical" evidence="1">
    <location>
        <begin position="30"/>
        <end position="49"/>
    </location>
</feature>
<dbReference type="KEGG" id="falb:HYN59_14650"/>
<evidence type="ECO:0000256" key="1">
    <source>
        <dbReference type="SAM" id="Phobius"/>
    </source>
</evidence>
<accession>A0A2S1R0X6</accession>
<keyword evidence="1" id="KW-1133">Transmembrane helix</keyword>
<dbReference type="RefSeq" id="WP_108778995.1">
    <property type="nucleotide sequence ID" value="NZ_CP029186.1"/>
</dbReference>
<evidence type="ECO:0000313" key="3">
    <source>
        <dbReference type="Proteomes" id="UP000244929"/>
    </source>
</evidence>
<keyword evidence="1" id="KW-0812">Transmembrane</keyword>
<dbReference type="AlphaFoldDB" id="A0A2S1R0X6"/>
<keyword evidence="3" id="KW-1185">Reference proteome</keyword>